<dbReference type="Pfam" id="PF20257">
    <property type="entry name" value="SAM_HAT_C"/>
    <property type="match status" value="1"/>
</dbReference>
<dbReference type="InterPro" id="IPR023227">
    <property type="entry name" value="SAM_OH_AdoTrfase_C_sf"/>
</dbReference>
<reference evidence="2 3" key="1">
    <citation type="journal article" date="2016" name="Nat. Commun.">
        <title>Thousands of microbial genomes shed light on interconnected biogeochemical processes in an aquifer system.</title>
        <authorList>
            <person name="Anantharaman K."/>
            <person name="Brown C.T."/>
            <person name="Hug L.A."/>
            <person name="Sharon I."/>
            <person name="Castelle C.J."/>
            <person name="Probst A.J."/>
            <person name="Thomas B.C."/>
            <person name="Singh A."/>
            <person name="Wilkins M.J."/>
            <person name="Karaoz U."/>
            <person name="Brodie E.L."/>
            <person name="Williams K.H."/>
            <person name="Hubbard S.S."/>
            <person name="Banfield J.F."/>
        </authorList>
    </citation>
    <scope>NUCLEOTIDE SEQUENCE [LARGE SCALE GENOMIC DNA]</scope>
</reference>
<name>A0A1F7YHE8_9BACT</name>
<dbReference type="Gene3D" id="2.40.30.90">
    <property type="entry name" value="Bacterial fluorinating enzyme like"/>
    <property type="match status" value="1"/>
</dbReference>
<protein>
    <recommendedName>
        <fullName evidence="1">S-adenosyl-l-methionine hydroxide adenosyltransferase C-terminal domain-containing protein</fullName>
    </recommendedName>
</protein>
<organism evidence="2 3">
    <name type="scientific">Candidatus Woesebacteria bacterium RIFCSPHIGHO2_01_FULL_39_28</name>
    <dbReference type="NCBI Taxonomy" id="1802496"/>
    <lineage>
        <taxon>Bacteria</taxon>
        <taxon>Candidatus Woeseibacteriota</taxon>
    </lineage>
</organism>
<dbReference type="SUPFAM" id="SSF101852">
    <property type="entry name" value="Bacterial fluorinating enzyme, C-terminal domain"/>
    <property type="match status" value="1"/>
</dbReference>
<evidence type="ECO:0000259" key="1">
    <source>
        <dbReference type="Pfam" id="PF20257"/>
    </source>
</evidence>
<dbReference type="InterPro" id="IPR046470">
    <property type="entry name" value="SAM_HAT_C"/>
</dbReference>
<dbReference type="EMBL" id="MGGI01000011">
    <property type="protein sequence ID" value="OGM26747.1"/>
    <property type="molecule type" value="Genomic_DNA"/>
</dbReference>
<proteinExistence type="predicted"/>
<gene>
    <name evidence="2" type="ORF">A2627_04190</name>
</gene>
<accession>A0A1F7YHE8</accession>
<dbReference type="AlphaFoldDB" id="A0A1F7YHE8"/>
<sequence length="270" mass="30366">MFTTIITDCKGENEAGRQITRFNSLGLGPTSLIGIDSDLSNNATIEASANLIDVLDASNGKQGIVVLNVAPRGNKKDGENGTHFIYFHYKKTLVISTIKGYCLSMVKKFEIVKKVNLMELSKTLDFAFRNKLIDKNLRDYTVKSQFRSFDFVPRVTVWLIDKVELPYKTYYLKNIPEIAQCIWCIDTFGNCKTTILSNEISLKKDHLIKTNLGKFKFYERLKDIPKNETAIYVGSSGIKNIRFLEIATQGVAGSAGKKLNLKIGTKVKIM</sequence>
<evidence type="ECO:0000313" key="2">
    <source>
        <dbReference type="EMBL" id="OGM26747.1"/>
    </source>
</evidence>
<comment type="caution">
    <text evidence="2">The sequence shown here is derived from an EMBL/GenBank/DDBJ whole genome shotgun (WGS) entry which is preliminary data.</text>
</comment>
<dbReference type="Proteomes" id="UP000178851">
    <property type="component" value="Unassembled WGS sequence"/>
</dbReference>
<evidence type="ECO:0000313" key="3">
    <source>
        <dbReference type="Proteomes" id="UP000178851"/>
    </source>
</evidence>
<feature type="domain" description="S-adenosyl-l-methionine hydroxide adenosyltransferase C-terminal" evidence="1">
    <location>
        <begin position="181"/>
        <end position="267"/>
    </location>
</feature>